<keyword evidence="1" id="KW-0732">Signal</keyword>
<dbReference type="HOGENOM" id="CLU_1885430_0_0_1"/>
<feature type="chain" id="PRO_5004107812" evidence="1">
    <location>
        <begin position="20"/>
        <end position="142"/>
    </location>
</feature>
<name>N1JHQ1_BLUG1</name>
<proteinExistence type="predicted"/>
<evidence type="ECO:0000256" key="1">
    <source>
        <dbReference type="SAM" id="SignalP"/>
    </source>
</evidence>
<comment type="caution">
    <text evidence="2">The sequence shown here is derived from an EMBL/GenBank/DDBJ whole genome shotgun (WGS) entry which is preliminary data.</text>
</comment>
<protein>
    <submittedName>
        <fullName evidence="2">CSEP0386 putative effector protein</fullName>
    </submittedName>
</protein>
<organism evidence="2 3">
    <name type="scientific">Blumeria graminis f. sp. hordei (strain DH14)</name>
    <name type="common">Barley powdery mildew</name>
    <name type="synonym">Oidium monilioides f. sp. hordei</name>
    <dbReference type="NCBI Taxonomy" id="546991"/>
    <lineage>
        <taxon>Eukaryota</taxon>
        <taxon>Fungi</taxon>
        <taxon>Dikarya</taxon>
        <taxon>Ascomycota</taxon>
        <taxon>Pezizomycotina</taxon>
        <taxon>Leotiomycetes</taxon>
        <taxon>Erysiphales</taxon>
        <taxon>Erysiphaceae</taxon>
        <taxon>Blumeria</taxon>
        <taxon>Blumeria hordei</taxon>
    </lineage>
</organism>
<evidence type="ECO:0000313" key="2">
    <source>
        <dbReference type="EMBL" id="CCU77422.1"/>
    </source>
</evidence>
<feature type="signal peptide" evidence="1">
    <location>
        <begin position="1"/>
        <end position="19"/>
    </location>
</feature>
<dbReference type="AlphaFoldDB" id="N1JHQ1"/>
<dbReference type="Proteomes" id="UP000015441">
    <property type="component" value="Unassembled WGS sequence"/>
</dbReference>
<dbReference type="OrthoDB" id="10317314at2759"/>
<sequence length="142" mass="15781">MRLTKFLILFACSVADVDAALIYWRIQQGAKCGASIYRQETLENAIKPHCRINSDGKSEIILTDDMKRSYIIPEPPTPLYYLPLPSTDGNGEIVSEDPTDYHVVVDSNCDFNVVTKVVNVADDGVTVDNETRQDCVPDKPST</sequence>
<dbReference type="InParanoid" id="N1JHQ1"/>
<reference evidence="2 3" key="1">
    <citation type="journal article" date="2010" name="Science">
        <title>Genome expansion and gene loss in powdery mildew fungi reveal tradeoffs in extreme parasitism.</title>
        <authorList>
            <person name="Spanu P.D."/>
            <person name="Abbott J.C."/>
            <person name="Amselem J."/>
            <person name="Burgis T.A."/>
            <person name="Soanes D.M."/>
            <person name="Stueber K."/>
            <person name="Ver Loren van Themaat E."/>
            <person name="Brown J.K.M."/>
            <person name="Butcher S.A."/>
            <person name="Gurr S.J."/>
            <person name="Lebrun M.-H."/>
            <person name="Ridout C.J."/>
            <person name="Schulze-Lefert P."/>
            <person name="Talbot N.J."/>
            <person name="Ahmadinejad N."/>
            <person name="Ametz C."/>
            <person name="Barton G.R."/>
            <person name="Benjdia M."/>
            <person name="Bidzinski P."/>
            <person name="Bindschedler L.V."/>
            <person name="Both M."/>
            <person name="Brewer M.T."/>
            <person name="Cadle-Davidson L."/>
            <person name="Cadle-Davidson M.M."/>
            <person name="Collemare J."/>
            <person name="Cramer R."/>
            <person name="Frenkel O."/>
            <person name="Godfrey D."/>
            <person name="Harriman J."/>
            <person name="Hoede C."/>
            <person name="King B.C."/>
            <person name="Klages S."/>
            <person name="Kleemann J."/>
            <person name="Knoll D."/>
            <person name="Koti P.S."/>
            <person name="Kreplak J."/>
            <person name="Lopez-Ruiz F.J."/>
            <person name="Lu X."/>
            <person name="Maekawa T."/>
            <person name="Mahanil S."/>
            <person name="Micali C."/>
            <person name="Milgroom M.G."/>
            <person name="Montana G."/>
            <person name="Noir S."/>
            <person name="O'Connell R.J."/>
            <person name="Oberhaensli S."/>
            <person name="Parlange F."/>
            <person name="Pedersen C."/>
            <person name="Quesneville H."/>
            <person name="Reinhardt R."/>
            <person name="Rott M."/>
            <person name="Sacristan S."/>
            <person name="Schmidt S.M."/>
            <person name="Schoen M."/>
            <person name="Skamnioti P."/>
            <person name="Sommer H."/>
            <person name="Stephens A."/>
            <person name="Takahara H."/>
            <person name="Thordal-Christensen H."/>
            <person name="Vigouroux M."/>
            <person name="Wessling R."/>
            <person name="Wicker T."/>
            <person name="Panstruga R."/>
        </authorList>
    </citation>
    <scope>NUCLEOTIDE SEQUENCE [LARGE SCALE GENOMIC DNA]</scope>
    <source>
        <strain evidence="2">DH14</strain>
    </source>
</reference>
<accession>N1JHQ1</accession>
<keyword evidence="3" id="KW-1185">Reference proteome</keyword>
<gene>
    <name evidence="2" type="ORF">BGHDH14_bghG003669000001001</name>
</gene>
<dbReference type="EMBL" id="CAUH01003669">
    <property type="protein sequence ID" value="CCU77422.1"/>
    <property type="molecule type" value="Genomic_DNA"/>
</dbReference>
<evidence type="ECO:0000313" key="3">
    <source>
        <dbReference type="Proteomes" id="UP000015441"/>
    </source>
</evidence>